<accession>A0AAD6ZFN0</accession>
<comment type="caution">
    <text evidence="3">The sequence shown here is derived from an EMBL/GenBank/DDBJ whole genome shotgun (WGS) entry which is preliminary data.</text>
</comment>
<dbReference type="PANTHER" id="PTHR47966">
    <property type="entry name" value="BETA-SITE APP-CLEAVING ENZYME, ISOFORM A-RELATED"/>
    <property type="match status" value="1"/>
</dbReference>
<name>A0AAD6ZFN0_9AGAR</name>
<keyword evidence="4" id="KW-1185">Reference proteome</keyword>
<dbReference type="GO" id="GO:0004190">
    <property type="term" value="F:aspartic-type endopeptidase activity"/>
    <property type="evidence" value="ECO:0007669"/>
    <property type="project" value="InterPro"/>
</dbReference>
<proteinExistence type="inferred from homology"/>
<evidence type="ECO:0000259" key="2">
    <source>
        <dbReference type="PROSITE" id="PS51767"/>
    </source>
</evidence>
<dbReference type="Proteomes" id="UP001218218">
    <property type="component" value="Unassembled WGS sequence"/>
</dbReference>
<comment type="similarity">
    <text evidence="1">Belongs to the peptidase A1 family.</text>
</comment>
<reference evidence="3" key="1">
    <citation type="submission" date="2023-03" db="EMBL/GenBank/DDBJ databases">
        <title>Massive genome expansion in bonnet fungi (Mycena s.s.) driven by repeated elements and novel gene families across ecological guilds.</title>
        <authorList>
            <consortium name="Lawrence Berkeley National Laboratory"/>
            <person name="Harder C.B."/>
            <person name="Miyauchi S."/>
            <person name="Viragh M."/>
            <person name="Kuo A."/>
            <person name="Thoen E."/>
            <person name="Andreopoulos B."/>
            <person name="Lu D."/>
            <person name="Skrede I."/>
            <person name="Drula E."/>
            <person name="Henrissat B."/>
            <person name="Morin E."/>
            <person name="Kohler A."/>
            <person name="Barry K."/>
            <person name="LaButti K."/>
            <person name="Morin E."/>
            <person name="Salamov A."/>
            <person name="Lipzen A."/>
            <person name="Mereny Z."/>
            <person name="Hegedus B."/>
            <person name="Baldrian P."/>
            <person name="Stursova M."/>
            <person name="Weitz H."/>
            <person name="Taylor A."/>
            <person name="Grigoriev I.V."/>
            <person name="Nagy L.G."/>
            <person name="Martin F."/>
            <person name="Kauserud H."/>
        </authorList>
    </citation>
    <scope>NUCLEOTIDE SEQUENCE</scope>
    <source>
        <strain evidence="3">CBHHK002</strain>
    </source>
</reference>
<evidence type="ECO:0000313" key="3">
    <source>
        <dbReference type="EMBL" id="KAJ7321254.1"/>
    </source>
</evidence>
<evidence type="ECO:0000256" key="1">
    <source>
        <dbReference type="ARBA" id="ARBA00007447"/>
    </source>
</evidence>
<dbReference type="Pfam" id="PF00026">
    <property type="entry name" value="Asp"/>
    <property type="match status" value="1"/>
</dbReference>
<dbReference type="PROSITE" id="PS51767">
    <property type="entry name" value="PEPTIDASE_A1"/>
    <property type="match status" value="1"/>
</dbReference>
<dbReference type="PANTHER" id="PTHR47966:SF51">
    <property type="entry name" value="BETA-SITE APP-CLEAVING ENZYME, ISOFORM A-RELATED"/>
    <property type="match status" value="1"/>
</dbReference>
<dbReference type="SUPFAM" id="SSF50630">
    <property type="entry name" value="Acid proteases"/>
    <property type="match status" value="1"/>
</dbReference>
<dbReference type="GO" id="GO:0006508">
    <property type="term" value="P:proteolysis"/>
    <property type="evidence" value="ECO:0007669"/>
    <property type="project" value="InterPro"/>
</dbReference>
<dbReference type="EMBL" id="JARIHO010000051">
    <property type="protein sequence ID" value="KAJ7321254.1"/>
    <property type="molecule type" value="Genomic_DNA"/>
</dbReference>
<protein>
    <recommendedName>
        <fullName evidence="2">Peptidase A1 domain-containing protein</fullName>
    </recommendedName>
</protein>
<feature type="domain" description="Peptidase A1" evidence="2">
    <location>
        <begin position="70"/>
        <end position="165"/>
    </location>
</feature>
<sequence>MPYAAALTNGNTAAIGTLAFSDAAAVLSRWYTRTGKHFLRSPCQCPTKPTPTHRALSKDFNLNLEIKTVYYTSFEVGTLPQTFNMLLDISLADVMVAGKSCIVGCLTDINYDTNKSSTAMNISTGPATITFGFGGSSQGYTFTETMMLGRYTISNAAFHAYTILY</sequence>
<dbReference type="AlphaFoldDB" id="A0AAD6ZFN0"/>
<organism evidence="3 4">
    <name type="scientific">Mycena albidolilacea</name>
    <dbReference type="NCBI Taxonomy" id="1033008"/>
    <lineage>
        <taxon>Eukaryota</taxon>
        <taxon>Fungi</taxon>
        <taxon>Dikarya</taxon>
        <taxon>Basidiomycota</taxon>
        <taxon>Agaricomycotina</taxon>
        <taxon>Agaricomycetes</taxon>
        <taxon>Agaricomycetidae</taxon>
        <taxon>Agaricales</taxon>
        <taxon>Marasmiineae</taxon>
        <taxon>Mycenaceae</taxon>
        <taxon>Mycena</taxon>
    </lineage>
</organism>
<dbReference type="InterPro" id="IPR021109">
    <property type="entry name" value="Peptidase_aspartic_dom_sf"/>
</dbReference>
<gene>
    <name evidence="3" type="ORF">DFH08DRAFT_970123</name>
</gene>
<evidence type="ECO:0000313" key="4">
    <source>
        <dbReference type="Proteomes" id="UP001218218"/>
    </source>
</evidence>
<dbReference type="Gene3D" id="2.40.70.10">
    <property type="entry name" value="Acid Proteases"/>
    <property type="match status" value="1"/>
</dbReference>
<dbReference type="InterPro" id="IPR001461">
    <property type="entry name" value="Aspartic_peptidase_A1"/>
</dbReference>
<dbReference type="InterPro" id="IPR033121">
    <property type="entry name" value="PEPTIDASE_A1"/>
</dbReference>